<comment type="caution">
    <text evidence="4">The sequence shown here is derived from an EMBL/GenBank/DDBJ whole genome shotgun (WGS) entry which is preliminary data.</text>
</comment>
<sequence>MDPLSIAASIIALIGAAKGSVEGLKKLRQFYKAPAEIDALINEIEDLRLLIADMNITEYEHMLCTDNPALSKLLGNAKEQLIKLDKIMEYRLRPRGSSSRIGWTRASSKITGIRSSVREIKSNLVLQLVRLSTTQGYRTFSYLGRVDLSLQQVSLSTQSMLIKQDSLEERLQNLFEASQNISPGSSSINSISNVTQDAHTEILSSSDQSFVELQAARYVDHNCDRWCKCACHMKKKWASPQVFDLVVGQLLLGYTGFIRPHQKCSKLSCRQQSDLKTQVTYRFPSWFVALSISIMIAKRAMQTPEMLVRVLRVRPYGSTDLFRFATHGNIGKLQDLFNNGEASPWDVQPDGRNALHFSFGQYNLDTCRFLISKGIDVNFEDQNQKSALSHAWDGVLSRVTRHGQPVATIEQLREIFGDSDYLDSQRFNKLHRLVIGLDHGDLEATLREGDFDPDDTDTTGRTPLYWAASRGDTAKVRLLLDYGASPNAGLSVITGVVHHFEFERSPLGFTHYNRLEVAKMLVEAGVDLTVKENDGYTPLHAAARHAEGHEFIKILLEKGLDPSVHNFYGQTPLHDACGQNHVKCVEVLIENGADINKTHGPSRPPIFDAIDHRNHESIELLLNAGASLEFVDVQRNSLTILHWLARHGDRRTWQIFESADFAGLDAEQKSASGETAIQLFDRERSDAEAGMREAFMVLLDHVRNCNAAKEASQDIQMASIDHVDIPGAWINESHAFESGAARPVPNSV</sequence>
<protein>
    <submittedName>
        <fullName evidence="4">Uncharacterized protein</fullName>
    </submittedName>
</protein>
<keyword evidence="2 3" id="KW-0040">ANK repeat</keyword>
<organism evidence="4 5">
    <name type="scientific">Scytalidium lignicola</name>
    <name type="common">Hyphomycete</name>
    <dbReference type="NCBI Taxonomy" id="5539"/>
    <lineage>
        <taxon>Eukaryota</taxon>
        <taxon>Fungi</taxon>
        <taxon>Dikarya</taxon>
        <taxon>Ascomycota</taxon>
        <taxon>Pezizomycotina</taxon>
        <taxon>Leotiomycetes</taxon>
        <taxon>Leotiomycetes incertae sedis</taxon>
        <taxon>Scytalidium</taxon>
    </lineage>
</organism>
<feature type="non-terminal residue" evidence="4">
    <location>
        <position position="748"/>
    </location>
</feature>
<dbReference type="PANTHER" id="PTHR24126:SF14">
    <property type="entry name" value="ANK_REP_REGION DOMAIN-CONTAINING PROTEIN"/>
    <property type="match status" value="1"/>
</dbReference>
<reference evidence="4 5" key="1">
    <citation type="submission" date="2018-05" db="EMBL/GenBank/DDBJ databases">
        <title>Draft genome sequence of Scytalidium lignicola DSM 105466, a ubiquitous saprotrophic fungus.</title>
        <authorList>
            <person name="Buettner E."/>
            <person name="Gebauer A.M."/>
            <person name="Hofrichter M."/>
            <person name="Liers C."/>
            <person name="Kellner H."/>
        </authorList>
    </citation>
    <scope>NUCLEOTIDE SEQUENCE [LARGE SCALE GENOMIC DNA]</scope>
    <source>
        <strain evidence="4 5">DSM 105466</strain>
    </source>
</reference>
<dbReference type="OrthoDB" id="3432764at2759"/>
<feature type="repeat" description="ANK" evidence="3">
    <location>
        <begin position="534"/>
        <end position="567"/>
    </location>
</feature>
<evidence type="ECO:0000256" key="1">
    <source>
        <dbReference type="ARBA" id="ARBA00022737"/>
    </source>
</evidence>
<dbReference type="AlphaFoldDB" id="A0A3E2H0S9"/>
<dbReference type="PRINTS" id="PR01415">
    <property type="entry name" value="ANKYRIN"/>
</dbReference>
<dbReference type="Gene3D" id="1.25.40.20">
    <property type="entry name" value="Ankyrin repeat-containing domain"/>
    <property type="match status" value="2"/>
</dbReference>
<dbReference type="PANTHER" id="PTHR24126">
    <property type="entry name" value="ANKYRIN REPEAT, PH AND SEC7 DOMAIN CONTAINING PROTEIN SECG-RELATED"/>
    <property type="match status" value="1"/>
</dbReference>
<evidence type="ECO:0000256" key="2">
    <source>
        <dbReference type="ARBA" id="ARBA00023043"/>
    </source>
</evidence>
<dbReference type="Pfam" id="PF12796">
    <property type="entry name" value="Ank_2"/>
    <property type="match status" value="1"/>
</dbReference>
<dbReference type="PROSITE" id="PS50088">
    <property type="entry name" value="ANK_REPEAT"/>
    <property type="match status" value="4"/>
</dbReference>
<dbReference type="OMA" id="ACHFLLE"/>
<dbReference type="InterPro" id="IPR036770">
    <property type="entry name" value="Ankyrin_rpt-contain_sf"/>
</dbReference>
<evidence type="ECO:0000313" key="5">
    <source>
        <dbReference type="Proteomes" id="UP000258309"/>
    </source>
</evidence>
<feature type="repeat" description="ANK" evidence="3">
    <location>
        <begin position="459"/>
        <end position="491"/>
    </location>
</feature>
<dbReference type="SUPFAM" id="SSF48403">
    <property type="entry name" value="Ankyrin repeat"/>
    <property type="match status" value="1"/>
</dbReference>
<dbReference type="InterPro" id="IPR002110">
    <property type="entry name" value="Ankyrin_rpt"/>
</dbReference>
<gene>
    <name evidence="4" type="ORF">B7463_g9348</name>
</gene>
<accession>A0A3E2H0S9</accession>
<feature type="repeat" description="ANK" evidence="3">
    <location>
        <begin position="568"/>
        <end position="600"/>
    </location>
</feature>
<name>A0A3E2H0S9_SCYLI</name>
<dbReference type="PROSITE" id="PS50297">
    <property type="entry name" value="ANK_REP_REGION"/>
    <property type="match status" value="4"/>
</dbReference>
<dbReference type="EMBL" id="NCSJ02000229">
    <property type="protein sequence ID" value="RFU26989.1"/>
    <property type="molecule type" value="Genomic_DNA"/>
</dbReference>
<evidence type="ECO:0000256" key="3">
    <source>
        <dbReference type="PROSITE-ProRule" id="PRU00023"/>
    </source>
</evidence>
<dbReference type="Pfam" id="PF00023">
    <property type="entry name" value="Ank"/>
    <property type="match status" value="1"/>
</dbReference>
<dbReference type="Proteomes" id="UP000258309">
    <property type="component" value="Unassembled WGS sequence"/>
</dbReference>
<keyword evidence="1" id="KW-0677">Repeat</keyword>
<dbReference type="SMART" id="SM00248">
    <property type="entry name" value="ANK"/>
    <property type="match status" value="6"/>
</dbReference>
<feature type="non-terminal residue" evidence="4">
    <location>
        <position position="1"/>
    </location>
</feature>
<keyword evidence="5" id="KW-1185">Reference proteome</keyword>
<proteinExistence type="predicted"/>
<dbReference type="STRING" id="5539.A0A3E2H0S9"/>
<feature type="repeat" description="ANK" evidence="3">
    <location>
        <begin position="350"/>
        <end position="382"/>
    </location>
</feature>
<evidence type="ECO:0000313" key="4">
    <source>
        <dbReference type="EMBL" id="RFU26989.1"/>
    </source>
</evidence>